<keyword evidence="2" id="KW-1185">Reference proteome</keyword>
<evidence type="ECO:0000313" key="1">
    <source>
        <dbReference type="EMBL" id="OTF92830.1"/>
    </source>
</evidence>
<accession>A0A251S299</accession>
<reference evidence="2" key="1">
    <citation type="journal article" date="2017" name="Nature">
        <title>The sunflower genome provides insights into oil metabolism, flowering and Asterid evolution.</title>
        <authorList>
            <person name="Badouin H."/>
            <person name="Gouzy J."/>
            <person name="Grassa C.J."/>
            <person name="Murat F."/>
            <person name="Staton S.E."/>
            <person name="Cottret L."/>
            <person name="Lelandais-Briere C."/>
            <person name="Owens G.L."/>
            <person name="Carrere S."/>
            <person name="Mayjonade B."/>
            <person name="Legrand L."/>
            <person name="Gill N."/>
            <person name="Kane N.C."/>
            <person name="Bowers J.E."/>
            <person name="Hubner S."/>
            <person name="Bellec A."/>
            <person name="Berard A."/>
            <person name="Berges H."/>
            <person name="Blanchet N."/>
            <person name="Boniface M.C."/>
            <person name="Brunel D."/>
            <person name="Catrice O."/>
            <person name="Chaidir N."/>
            <person name="Claudel C."/>
            <person name="Donnadieu C."/>
            <person name="Faraut T."/>
            <person name="Fievet G."/>
            <person name="Helmstetter N."/>
            <person name="King M."/>
            <person name="Knapp S.J."/>
            <person name="Lai Z."/>
            <person name="Le Paslier M.C."/>
            <person name="Lippi Y."/>
            <person name="Lorenzon L."/>
            <person name="Mandel J.R."/>
            <person name="Marage G."/>
            <person name="Marchand G."/>
            <person name="Marquand E."/>
            <person name="Bret-Mestries E."/>
            <person name="Morien E."/>
            <person name="Nambeesan S."/>
            <person name="Nguyen T."/>
            <person name="Pegot-Espagnet P."/>
            <person name="Pouilly N."/>
            <person name="Raftis F."/>
            <person name="Sallet E."/>
            <person name="Schiex T."/>
            <person name="Thomas J."/>
            <person name="Vandecasteele C."/>
            <person name="Vares D."/>
            <person name="Vear F."/>
            <person name="Vautrin S."/>
            <person name="Crespi M."/>
            <person name="Mangin B."/>
            <person name="Burke J.M."/>
            <person name="Salse J."/>
            <person name="Munos S."/>
            <person name="Vincourt P."/>
            <person name="Rieseberg L.H."/>
            <person name="Langlade N.B."/>
        </authorList>
    </citation>
    <scope>NUCLEOTIDE SEQUENCE [LARGE SCALE GENOMIC DNA]</scope>
    <source>
        <strain evidence="2">cv. SF193</strain>
    </source>
</reference>
<evidence type="ECO:0000313" key="2">
    <source>
        <dbReference type="Proteomes" id="UP000215914"/>
    </source>
</evidence>
<dbReference type="EMBL" id="CM007905">
    <property type="protein sequence ID" value="OTF92830.1"/>
    <property type="molecule type" value="Genomic_DNA"/>
</dbReference>
<organism evidence="1 2">
    <name type="scientific">Helianthus annuus</name>
    <name type="common">Common sunflower</name>
    <dbReference type="NCBI Taxonomy" id="4232"/>
    <lineage>
        <taxon>Eukaryota</taxon>
        <taxon>Viridiplantae</taxon>
        <taxon>Streptophyta</taxon>
        <taxon>Embryophyta</taxon>
        <taxon>Tracheophyta</taxon>
        <taxon>Spermatophyta</taxon>
        <taxon>Magnoliopsida</taxon>
        <taxon>eudicotyledons</taxon>
        <taxon>Gunneridae</taxon>
        <taxon>Pentapetalae</taxon>
        <taxon>asterids</taxon>
        <taxon>campanulids</taxon>
        <taxon>Asterales</taxon>
        <taxon>Asteraceae</taxon>
        <taxon>Asteroideae</taxon>
        <taxon>Heliantheae alliance</taxon>
        <taxon>Heliantheae</taxon>
        <taxon>Helianthus</taxon>
    </lineage>
</organism>
<dbReference type="Proteomes" id="UP000215914">
    <property type="component" value="Chromosome 16"/>
</dbReference>
<dbReference type="AlphaFoldDB" id="A0A251S299"/>
<protein>
    <submittedName>
        <fullName evidence="1">Uncharacterized protein</fullName>
    </submittedName>
</protein>
<sequence>MFCPGFFYGLMTSGFSQVLCHHFRRDQAKRQGPINSSIPVNPVANDGYRRRERFDRYLPFLCVRRVDLNLIRIDTRPNRKNTDNFYKSRQRKGGVLGFSTSKGTYISVAIRPVGDFERLSYLWVKYF</sequence>
<name>A0A251S299_HELAN</name>
<gene>
    <name evidence="1" type="ORF">HannXRQ_Chr16g0526251</name>
</gene>
<dbReference type="InParanoid" id="A0A251S299"/>
<proteinExistence type="predicted"/>